<dbReference type="AlphaFoldDB" id="A0AAU8FTZ5"/>
<dbReference type="Pfam" id="PF00534">
    <property type="entry name" value="Glycos_transf_1"/>
    <property type="match status" value="1"/>
</dbReference>
<evidence type="ECO:0000256" key="1">
    <source>
        <dbReference type="ARBA" id="ARBA00022676"/>
    </source>
</evidence>
<dbReference type="PANTHER" id="PTHR12526">
    <property type="entry name" value="GLYCOSYLTRANSFERASE"/>
    <property type="match status" value="1"/>
</dbReference>
<dbReference type="GO" id="GO:0016757">
    <property type="term" value="F:glycosyltransferase activity"/>
    <property type="evidence" value="ECO:0007669"/>
    <property type="project" value="UniProtKB-KW"/>
</dbReference>
<sequence length="380" mass="43620">MKRVLLLSTVHPAADSRIVYKIAASLGDHYEVFCALPGLQAVPHPSIRPIGLPRFERLLHRLLFTHPAAFVKTLFLKPDIVHIFVPELIPMALLFQWRGSKVIYEVQENLFKKFSIKRYNNSPVLQKLFTIFDKIARRRFYCIFTDDAYIEEYRNVAKPFAIIHNYVSLPVIDAFAHPRMPAREPVFFYLGVVSMERCLDTMIHACAMLKTTRPDFHLHLFGPLRASQEELEHIKGYDEVKGHLTFHGYTDQRDALLHAARAVAGIALLKPVADYPESFPTKLFEYMALKLPVVTSDFPIYRKIVERSECGFCIPPEDAGALCRVLELCCENEALRVQFGNNGRKAAETHYNWASEEALLLSFYHDILYSRPADSRPLVL</sequence>
<protein>
    <submittedName>
        <fullName evidence="4">Glycosyltransferase</fullName>
        <ecNumber evidence="4">2.4.-.-</ecNumber>
    </submittedName>
</protein>
<feature type="domain" description="Glycosyl transferase family 1" evidence="3">
    <location>
        <begin position="180"/>
        <end position="345"/>
    </location>
</feature>
<dbReference type="SUPFAM" id="SSF53756">
    <property type="entry name" value="UDP-Glycosyltransferase/glycogen phosphorylase"/>
    <property type="match status" value="1"/>
</dbReference>
<evidence type="ECO:0000256" key="2">
    <source>
        <dbReference type="ARBA" id="ARBA00022679"/>
    </source>
</evidence>
<dbReference type="PANTHER" id="PTHR12526:SF629">
    <property type="entry name" value="TEICHURONIC ACID BIOSYNTHESIS GLYCOSYLTRANSFERASE TUAH-RELATED"/>
    <property type="match status" value="1"/>
</dbReference>
<proteinExistence type="predicted"/>
<accession>A0AAU8FTZ5</accession>
<evidence type="ECO:0000259" key="3">
    <source>
        <dbReference type="Pfam" id="PF00534"/>
    </source>
</evidence>
<dbReference type="Gene3D" id="3.40.50.2000">
    <property type="entry name" value="Glycogen Phosphorylase B"/>
    <property type="match status" value="2"/>
</dbReference>
<keyword evidence="1 4" id="KW-0328">Glycosyltransferase</keyword>
<dbReference type="InterPro" id="IPR001296">
    <property type="entry name" value="Glyco_trans_1"/>
</dbReference>
<keyword evidence="2 4" id="KW-0808">Transferase</keyword>
<gene>
    <name evidence="4" type="ORF">ABV298_13210</name>
</gene>
<reference evidence="4" key="1">
    <citation type="submission" date="2024-06" db="EMBL/GenBank/DDBJ databases">
        <title>Sequencing and assembly of the genome of Dyadobacter sp. strain 676, a symbiont of Cyamopsis tetragonoloba.</title>
        <authorList>
            <person name="Guro P."/>
            <person name="Sazanova A."/>
            <person name="Kuznetsova I."/>
            <person name="Belimov A."/>
            <person name="Safronova V."/>
        </authorList>
    </citation>
    <scope>NUCLEOTIDE SEQUENCE</scope>
    <source>
        <strain evidence="4">676</strain>
    </source>
</reference>
<dbReference type="EC" id="2.4.-.-" evidence="4"/>
<evidence type="ECO:0000313" key="4">
    <source>
        <dbReference type="EMBL" id="XCH27297.1"/>
    </source>
</evidence>
<dbReference type="RefSeq" id="WP_353722556.1">
    <property type="nucleotide sequence ID" value="NZ_CP159289.1"/>
</dbReference>
<organism evidence="4">
    <name type="scientific">Dyadobacter sp. 676</name>
    <dbReference type="NCBI Taxonomy" id="3088362"/>
    <lineage>
        <taxon>Bacteria</taxon>
        <taxon>Pseudomonadati</taxon>
        <taxon>Bacteroidota</taxon>
        <taxon>Cytophagia</taxon>
        <taxon>Cytophagales</taxon>
        <taxon>Spirosomataceae</taxon>
        <taxon>Dyadobacter</taxon>
    </lineage>
</organism>
<name>A0AAU8FTZ5_9BACT</name>
<dbReference type="EMBL" id="CP159289">
    <property type="protein sequence ID" value="XCH27297.1"/>
    <property type="molecule type" value="Genomic_DNA"/>
</dbReference>